<dbReference type="Proteomes" id="UP000749646">
    <property type="component" value="Unassembled WGS sequence"/>
</dbReference>
<evidence type="ECO:0000256" key="1">
    <source>
        <dbReference type="SAM" id="MobiDB-lite"/>
    </source>
</evidence>
<dbReference type="EMBL" id="JAAAHW010011387">
    <property type="protein sequence ID" value="KAF9919909.1"/>
    <property type="molecule type" value="Genomic_DNA"/>
</dbReference>
<evidence type="ECO:0008006" key="4">
    <source>
        <dbReference type="Google" id="ProtNLM"/>
    </source>
</evidence>
<reference evidence="2" key="1">
    <citation type="journal article" date="2020" name="Fungal Divers.">
        <title>Resolving the Mortierellaceae phylogeny through synthesis of multi-gene phylogenetics and phylogenomics.</title>
        <authorList>
            <person name="Vandepol N."/>
            <person name="Liber J."/>
            <person name="Desiro A."/>
            <person name="Na H."/>
            <person name="Kennedy M."/>
            <person name="Barry K."/>
            <person name="Grigoriev I.V."/>
            <person name="Miller A.N."/>
            <person name="O'Donnell K."/>
            <person name="Stajich J.E."/>
            <person name="Bonito G."/>
        </authorList>
    </citation>
    <scope>NUCLEOTIDE SEQUENCE</scope>
    <source>
        <strain evidence="2">MES-2147</strain>
    </source>
</reference>
<accession>A0A9P6LRP5</accession>
<feature type="compositionally biased region" description="Low complexity" evidence="1">
    <location>
        <begin position="51"/>
        <end position="63"/>
    </location>
</feature>
<comment type="caution">
    <text evidence="2">The sequence shown here is derived from an EMBL/GenBank/DDBJ whole genome shotgun (WGS) entry which is preliminary data.</text>
</comment>
<dbReference type="GO" id="GO:0000175">
    <property type="term" value="F:3'-5'-RNA exonuclease activity"/>
    <property type="evidence" value="ECO:0007669"/>
    <property type="project" value="TreeGrafter"/>
</dbReference>
<dbReference type="InterPro" id="IPR036691">
    <property type="entry name" value="Endo/exonu/phosph_ase_sf"/>
</dbReference>
<organism evidence="2 3">
    <name type="scientific">Modicella reniformis</name>
    <dbReference type="NCBI Taxonomy" id="1440133"/>
    <lineage>
        <taxon>Eukaryota</taxon>
        <taxon>Fungi</taxon>
        <taxon>Fungi incertae sedis</taxon>
        <taxon>Mucoromycota</taxon>
        <taxon>Mortierellomycotina</taxon>
        <taxon>Mortierellomycetes</taxon>
        <taxon>Mortierellales</taxon>
        <taxon>Mortierellaceae</taxon>
        <taxon>Modicella</taxon>
    </lineage>
</organism>
<gene>
    <name evidence="2" type="ORF">BGZ65_011704</name>
</gene>
<keyword evidence="3" id="KW-1185">Reference proteome</keyword>
<dbReference type="AlphaFoldDB" id="A0A9P6LRP5"/>
<feature type="non-terminal residue" evidence="2">
    <location>
        <position position="1"/>
    </location>
</feature>
<sequence length="269" mass="29627">MASTFQMVAPATAPIDIQSSHPPPCSMPPDLTSPRGEASAMGESFGDSGYESSWPSLSEASSWTPSSGQKRLKPVCGNSTNSANNVDIQHSPDYQHGPVKSQGLVQQKPRHTKDQRIKARTTQDFQHNKRTGQHHNTMMPLVDLGSPQMEDDDPCSSGLQVHAVTTQTIQMLSSVIPRGWLYEEESVPSPADDVLITLPKREWISDSSGPMAMDAKSFVVMSWNILSPRLCQASRLDVGCEPAFLDWNYRKEAILNQILYMDADVVCLQ</sequence>
<proteinExistence type="predicted"/>
<dbReference type="OrthoDB" id="428734at2759"/>
<dbReference type="PANTHER" id="PTHR12121">
    <property type="entry name" value="CARBON CATABOLITE REPRESSOR PROTEIN 4"/>
    <property type="match status" value="1"/>
</dbReference>
<protein>
    <recommendedName>
        <fullName evidence="4">Endonuclease/exonuclease/phosphatase domain-containing protein</fullName>
    </recommendedName>
</protein>
<dbReference type="Gene3D" id="3.60.10.10">
    <property type="entry name" value="Endonuclease/exonuclease/phosphatase"/>
    <property type="match status" value="1"/>
</dbReference>
<dbReference type="InterPro" id="IPR050410">
    <property type="entry name" value="CCR4/nocturin_mRNA_transcr"/>
</dbReference>
<dbReference type="SUPFAM" id="SSF56219">
    <property type="entry name" value="DNase I-like"/>
    <property type="match status" value="1"/>
</dbReference>
<evidence type="ECO:0000313" key="3">
    <source>
        <dbReference type="Proteomes" id="UP000749646"/>
    </source>
</evidence>
<dbReference type="PANTHER" id="PTHR12121:SF34">
    <property type="entry name" value="PROTEIN ANGEL"/>
    <property type="match status" value="1"/>
</dbReference>
<feature type="region of interest" description="Disordered" evidence="1">
    <location>
        <begin position="1"/>
        <end position="119"/>
    </location>
</feature>
<name>A0A9P6LRP5_9FUNG</name>
<evidence type="ECO:0000313" key="2">
    <source>
        <dbReference type="EMBL" id="KAF9919909.1"/>
    </source>
</evidence>
<feature type="compositionally biased region" description="Polar residues" evidence="1">
    <location>
        <begin position="77"/>
        <end position="88"/>
    </location>
</feature>